<dbReference type="EMBL" id="JBHSBY010000034">
    <property type="protein sequence ID" value="MFC4196545.1"/>
    <property type="molecule type" value="Genomic_DNA"/>
</dbReference>
<protein>
    <submittedName>
        <fullName evidence="1">Uncharacterized protein</fullName>
    </submittedName>
</protein>
<keyword evidence="2" id="KW-1185">Reference proteome</keyword>
<proteinExistence type="predicted"/>
<sequence length="133" mass="15212">MLKRTAVLVLCCYLFSSTELSQFLKLIGHYLEHKNKQKDLSLWGFLCVHYFNGDVRDADYEKDMKLPFKTCTTQGHGETPVRLEVGRVIIPGDPGIELMHLKSFYYKFPETTIPRGGIWQPPKLCLSACAQSI</sequence>
<gene>
    <name evidence="1" type="ORF">ACFOUY_07525</name>
</gene>
<reference evidence="2" key="1">
    <citation type="journal article" date="2019" name="Int. J. Syst. Evol. Microbiol.">
        <title>The Global Catalogue of Microorganisms (GCM) 10K type strain sequencing project: providing services to taxonomists for standard genome sequencing and annotation.</title>
        <authorList>
            <consortium name="The Broad Institute Genomics Platform"/>
            <consortium name="The Broad Institute Genome Sequencing Center for Infectious Disease"/>
            <person name="Wu L."/>
            <person name="Ma J."/>
        </authorList>
    </citation>
    <scope>NUCLEOTIDE SEQUENCE [LARGE SCALE GENOMIC DNA]</scope>
    <source>
        <strain evidence="2">CCM 8689</strain>
    </source>
</reference>
<dbReference type="Proteomes" id="UP001595792">
    <property type="component" value="Unassembled WGS sequence"/>
</dbReference>
<organism evidence="1 2">
    <name type="scientific">Pedobacter jamesrossensis</name>
    <dbReference type="NCBI Taxonomy" id="1908238"/>
    <lineage>
        <taxon>Bacteria</taxon>
        <taxon>Pseudomonadati</taxon>
        <taxon>Bacteroidota</taxon>
        <taxon>Sphingobacteriia</taxon>
        <taxon>Sphingobacteriales</taxon>
        <taxon>Sphingobacteriaceae</taxon>
        <taxon>Pedobacter</taxon>
    </lineage>
</organism>
<accession>A0ABV8NHW2</accession>
<name>A0ABV8NHW2_9SPHI</name>
<evidence type="ECO:0000313" key="1">
    <source>
        <dbReference type="EMBL" id="MFC4196545.1"/>
    </source>
</evidence>
<evidence type="ECO:0000313" key="2">
    <source>
        <dbReference type="Proteomes" id="UP001595792"/>
    </source>
</evidence>
<comment type="caution">
    <text evidence="1">The sequence shown here is derived from an EMBL/GenBank/DDBJ whole genome shotgun (WGS) entry which is preliminary data.</text>
</comment>
<dbReference type="RefSeq" id="WP_378959876.1">
    <property type="nucleotide sequence ID" value="NZ_JBHRXC010000016.1"/>
</dbReference>